<dbReference type="Pfam" id="PF08446">
    <property type="entry name" value="PAS_2"/>
    <property type="match status" value="1"/>
</dbReference>
<keyword evidence="8 16" id="KW-0418">Kinase</keyword>
<keyword evidence="10" id="KW-0157">Chromophore</keyword>
<evidence type="ECO:0000256" key="1">
    <source>
        <dbReference type="ARBA" id="ARBA00000085"/>
    </source>
</evidence>
<dbReference type="InterPro" id="IPR011102">
    <property type="entry name" value="Sig_transdc_His_kinase_HWE"/>
</dbReference>
<keyword evidence="4 12" id="KW-0597">Phosphoprotein</keyword>
<dbReference type="InterPro" id="IPR036890">
    <property type="entry name" value="HATPase_C_sf"/>
</dbReference>
<protein>
    <recommendedName>
        <fullName evidence="2">histidine kinase</fullName>
        <ecNumber evidence="2">2.7.13.3</ecNumber>
    </recommendedName>
</protein>
<dbReference type="SUPFAM" id="SSF55785">
    <property type="entry name" value="PYP-like sensor domain (PAS domain)"/>
    <property type="match status" value="1"/>
</dbReference>
<keyword evidence="5" id="KW-0716">Sensory transduction</keyword>
<name>A0A418UYV1_RHOPL</name>
<keyword evidence="9" id="KW-0067">ATP-binding</keyword>
<dbReference type="PROSITE" id="PS50110">
    <property type="entry name" value="RESPONSE_REGULATORY"/>
    <property type="match status" value="1"/>
</dbReference>
<dbReference type="OrthoDB" id="9760752at2"/>
<evidence type="ECO:0000256" key="8">
    <source>
        <dbReference type="ARBA" id="ARBA00022777"/>
    </source>
</evidence>
<evidence type="ECO:0000256" key="6">
    <source>
        <dbReference type="ARBA" id="ARBA00022679"/>
    </source>
</evidence>
<dbReference type="EMBL" id="QYYD01000029">
    <property type="protein sequence ID" value="RJF68464.1"/>
    <property type="molecule type" value="Genomic_DNA"/>
</dbReference>
<dbReference type="Pfam" id="PF00072">
    <property type="entry name" value="Response_reg"/>
    <property type="match status" value="1"/>
</dbReference>
<reference evidence="16 17" key="1">
    <citation type="submission" date="2018-09" db="EMBL/GenBank/DDBJ databases">
        <title>Draft genome sequence of Rhodopseudomonas palustris 2.1.18.</title>
        <authorList>
            <person name="Robertson S.L."/>
            <person name="Meyer T.E."/>
            <person name="Kyndt J.A."/>
        </authorList>
    </citation>
    <scope>NUCLEOTIDE SEQUENCE [LARGE SCALE GENOMIC DNA]</scope>
    <source>
        <strain evidence="16 17">2.1.18</strain>
    </source>
</reference>
<dbReference type="InterPro" id="IPR001789">
    <property type="entry name" value="Sig_transdc_resp-reg_receiver"/>
</dbReference>
<comment type="catalytic activity">
    <reaction evidence="1">
        <text>ATP + protein L-histidine = ADP + protein N-phospho-L-histidine.</text>
        <dbReference type="EC" id="2.7.13.3"/>
    </reaction>
</comment>
<evidence type="ECO:0000256" key="9">
    <source>
        <dbReference type="ARBA" id="ARBA00022840"/>
    </source>
</evidence>
<dbReference type="GO" id="GO:0005524">
    <property type="term" value="F:ATP binding"/>
    <property type="evidence" value="ECO:0007669"/>
    <property type="project" value="UniProtKB-KW"/>
</dbReference>
<feature type="modified residue" description="4-aspartylphosphate" evidence="12">
    <location>
        <position position="834"/>
    </location>
</feature>
<dbReference type="InterPro" id="IPR011006">
    <property type="entry name" value="CheY-like_superfamily"/>
</dbReference>
<evidence type="ECO:0000256" key="13">
    <source>
        <dbReference type="SAM" id="MobiDB-lite"/>
    </source>
</evidence>
<organism evidence="16 17">
    <name type="scientific">Rhodopseudomonas palustris</name>
    <dbReference type="NCBI Taxonomy" id="1076"/>
    <lineage>
        <taxon>Bacteria</taxon>
        <taxon>Pseudomonadati</taxon>
        <taxon>Pseudomonadota</taxon>
        <taxon>Alphaproteobacteria</taxon>
        <taxon>Hyphomicrobiales</taxon>
        <taxon>Nitrobacteraceae</taxon>
        <taxon>Rhodopseudomonas</taxon>
    </lineage>
</organism>
<evidence type="ECO:0000259" key="14">
    <source>
        <dbReference type="PROSITE" id="PS50046"/>
    </source>
</evidence>
<comment type="caution">
    <text evidence="16">The sequence shown here is derived from an EMBL/GenBank/DDBJ whole genome shotgun (WGS) entry which is preliminary data.</text>
</comment>
<evidence type="ECO:0000256" key="7">
    <source>
        <dbReference type="ARBA" id="ARBA00022741"/>
    </source>
</evidence>
<evidence type="ECO:0000313" key="17">
    <source>
        <dbReference type="Proteomes" id="UP000285523"/>
    </source>
</evidence>
<dbReference type="Pfam" id="PF01590">
    <property type="entry name" value="GAF"/>
    <property type="match status" value="1"/>
</dbReference>
<dbReference type="Gene3D" id="3.30.565.10">
    <property type="entry name" value="Histidine kinase-like ATPase, C-terminal domain"/>
    <property type="match status" value="1"/>
</dbReference>
<dbReference type="GO" id="GO:0009584">
    <property type="term" value="P:detection of visible light"/>
    <property type="evidence" value="ECO:0007669"/>
    <property type="project" value="InterPro"/>
</dbReference>
<dbReference type="InterPro" id="IPR029016">
    <property type="entry name" value="GAF-like_dom_sf"/>
</dbReference>
<feature type="domain" description="Phytochrome chromophore attachment site" evidence="14">
    <location>
        <begin position="187"/>
        <end position="345"/>
    </location>
</feature>
<dbReference type="AlphaFoldDB" id="A0A418UYV1"/>
<proteinExistence type="predicted"/>
<dbReference type="GO" id="GO:0009881">
    <property type="term" value="F:photoreceptor activity"/>
    <property type="evidence" value="ECO:0007669"/>
    <property type="project" value="UniProtKB-KW"/>
</dbReference>
<feature type="region of interest" description="Disordered" evidence="13">
    <location>
        <begin position="1"/>
        <end position="33"/>
    </location>
</feature>
<evidence type="ECO:0000259" key="15">
    <source>
        <dbReference type="PROSITE" id="PS50110"/>
    </source>
</evidence>
<feature type="domain" description="Response regulatory" evidence="15">
    <location>
        <begin position="784"/>
        <end position="895"/>
    </location>
</feature>
<dbReference type="GO" id="GO:0006355">
    <property type="term" value="P:regulation of DNA-templated transcription"/>
    <property type="evidence" value="ECO:0007669"/>
    <property type="project" value="InterPro"/>
</dbReference>
<accession>A0A418UYV1</accession>
<dbReference type="Proteomes" id="UP000285523">
    <property type="component" value="Unassembled WGS sequence"/>
</dbReference>
<dbReference type="InterPro" id="IPR016132">
    <property type="entry name" value="Phyto_chromo_attachment"/>
</dbReference>
<dbReference type="InterPro" id="IPR009219">
    <property type="entry name" value="Bactrphtchr_CheY"/>
</dbReference>
<dbReference type="InterPro" id="IPR043150">
    <property type="entry name" value="Phytochrome_PHY_sf"/>
</dbReference>
<dbReference type="PANTHER" id="PTHR41523">
    <property type="entry name" value="TWO-COMPONENT SYSTEM SENSOR PROTEIN"/>
    <property type="match status" value="1"/>
</dbReference>
<dbReference type="Gene3D" id="3.30.450.20">
    <property type="entry name" value="PAS domain"/>
    <property type="match status" value="1"/>
</dbReference>
<gene>
    <name evidence="16" type="ORF">D4Q52_22465</name>
</gene>
<dbReference type="GO" id="GO:0004673">
    <property type="term" value="F:protein histidine kinase activity"/>
    <property type="evidence" value="ECO:0007669"/>
    <property type="project" value="UniProtKB-EC"/>
</dbReference>
<evidence type="ECO:0000256" key="10">
    <source>
        <dbReference type="ARBA" id="ARBA00022991"/>
    </source>
</evidence>
<evidence type="ECO:0000256" key="5">
    <source>
        <dbReference type="ARBA" id="ARBA00022606"/>
    </source>
</evidence>
<dbReference type="InterPro" id="IPR013654">
    <property type="entry name" value="PAS_2"/>
</dbReference>
<dbReference type="Pfam" id="PF07536">
    <property type="entry name" value="HWE_HK"/>
    <property type="match status" value="1"/>
</dbReference>
<dbReference type="InterPro" id="IPR003018">
    <property type="entry name" value="GAF"/>
</dbReference>
<dbReference type="Pfam" id="PF00360">
    <property type="entry name" value="PHY"/>
    <property type="match status" value="1"/>
</dbReference>
<dbReference type="PROSITE" id="PS50046">
    <property type="entry name" value="PHYTOCHROME_2"/>
    <property type="match status" value="1"/>
</dbReference>
<dbReference type="SUPFAM" id="SSF55781">
    <property type="entry name" value="GAF domain-like"/>
    <property type="match status" value="2"/>
</dbReference>
<dbReference type="InterPro" id="IPR035965">
    <property type="entry name" value="PAS-like_dom_sf"/>
</dbReference>
<dbReference type="PIRSF" id="PIRSF036397">
    <property type="entry name" value="Bactrphtchrm_rec"/>
    <property type="match status" value="1"/>
</dbReference>
<dbReference type="InterPro" id="IPR001294">
    <property type="entry name" value="Phytochrome"/>
</dbReference>
<dbReference type="Gene3D" id="3.30.450.40">
    <property type="match status" value="1"/>
</dbReference>
<evidence type="ECO:0000256" key="4">
    <source>
        <dbReference type="ARBA" id="ARBA00022553"/>
    </source>
</evidence>
<evidence type="ECO:0000256" key="12">
    <source>
        <dbReference type="PROSITE-ProRule" id="PRU00169"/>
    </source>
</evidence>
<keyword evidence="6" id="KW-0808">Transferase</keyword>
<dbReference type="PANTHER" id="PTHR41523:SF8">
    <property type="entry name" value="ETHYLENE RESPONSE SENSOR PROTEIN"/>
    <property type="match status" value="1"/>
</dbReference>
<dbReference type="SMART" id="SM00065">
    <property type="entry name" value="GAF"/>
    <property type="match status" value="1"/>
</dbReference>
<evidence type="ECO:0000256" key="2">
    <source>
        <dbReference type="ARBA" id="ARBA00012438"/>
    </source>
</evidence>
<dbReference type="Gene3D" id="3.30.450.270">
    <property type="match status" value="1"/>
</dbReference>
<keyword evidence="3" id="KW-0600">Photoreceptor protein</keyword>
<dbReference type="PRINTS" id="PR01033">
    <property type="entry name" value="PHYTOCHROME"/>
</dbReference>
<dbReference type="SMART" id="SM00911">
    <property type="entry name" value="HWE_HK"/>
    <property type="match status" value="1"/>
</dbReference>
<keyword evidence="7" id="KW-0547">Nucleotide-binding</keyword>
<evidence type="ECO:0000256" key="3">
    <source>
        <dbReference type="ARBA" id="ARBA00022543"/>
    </source>
</evidence>
<dbReference type="SUPFAM" id="SSF52172">
    <property type="entry name" value="CheY-like"/>
    <property type="match status" value="1"/>
</dbReference>
<evidence type="ECO:0000313" key="16">
    <source>
        <dbReference type="EMBL" id="RJF68464.1"/>
    </source>
</evidence>
<evidence type="ECO:0000256" key="11">
    <source>
        <dbReference type="ARBA" id="ARBA00023170"/>
    </source>
</evidence>
<dbReference type="SMART" id="SM00448">
    <property type="entry name" value="REC"/>
    <property type="match status" value="1"/>
</dbReference>
<dbReference type="GO" id="GO:0000160">
    <property type="term" value="P:phosphorelay signal transduction system"/>
    <property type="evidence" value="ECO:0007669"/>
    <property type="project" value="InterPro"/>
</dbReference>
<dbReference type="InterPro" id="IPR013515">
    <property type="entry name" value="Phytochrome_cen-reg"/>
</dbReference>
<keyword evidence="11" id="KW-0675">Receptor</keyword>
<dbReference type="Gene3D" id="3.40.50.2300">
    <property type="match status" value="1"/>
</dbReference>
<sequence length="897" mass="98657">MGVAADSRTSELWPHDPRRIRTSTQARAGRRAGRGGLQRLRVADITLKSEVDLTNCDREPIHQLGAIQPFGFLLAMSTDWLIQRASNNVSEFFGLSADEMLGTHAADHLGISTVHTLRNRLTLLRGLDAVERVFGYELPGSTRRFDFAVHVSGRTVIVEAEPCVGETQPDTASTIRAMISRLDSTPDEKAFLHEGARQVRALTGFDRVMVYRFDSDNSGKVVAEAARSGIGSFLDLRYPASDIPVQARQLYLRTPFRIIADVDATPTPIYPQLDERGTPIDLSLSVLRSVSPIHIEYLKNMGVHASMSISIVIEGKLWGLFACHHYDGPRLPGFERRSIAELFGQMFALKLEGRERKAMAGYENNARAASDRLLAAIVGDSTLLENPDWLGSMLHDTVPNDGIAIWMDGRVAQDGLTPPTGELRTIVRRLNAMAAGRIYATDRLADTVPSAAAYDDVAAGVLAIPISRTPRDYVLLFRQEQVRTVTWAGDPQKPASYGPHGARLTPRQSFEAWSQEVRGRSQPFSEAELRVAEMLRISLIEIILRITDEAQEERRRAAERQDLLIAELNHRVRNILALIRGLLRQSREPGEYHPAFNMLDGRIQSLARAHDQITKDNWSPAPLSTLIDTEAAAYLGGKRDRVELAGPDVLLQPQAFTTLALVFHELMTNSAKYGALSDNGGVTVDWRFDADGDLRIEWRERGGPPVRPPTREGFGSTIINRSIPYDLGGEARVRYELAGLEVDLCVPARHVSEGPSAKPQKPAGRIGVATGIAPADSAALLSGAALLVEDSLIIAMDAEDILLRLGATRVATASTLAQALTEIDRDSFEIALLDVNLGQESSLPIAQRLAERGVPFFFTTGYGEQMQRIKDLEEVVVVNKPYDLAGISAAIRKVLKK</sequence>
<dbReference type="EC" id="2.7.13.3" evidence="2"/>